<feature type="transmembrane region" description="Helical" evidence="6">
    <location>
        <begin position="97"/>
        <end position="118"/>
    </location>
</feature>
<evidence type="ECO:0000256" key="6">
    <source>
        <dbReference type="SAM" id="Phobius"/>
    </source>
</evidence>
<accession>A0A0R0M0C5</accession>
<feature type="transmembrane region" description="Helical" evidence="6">
    <location>
        <begin position="181"/>
        <end position="204"/>
    </location>
</feature>
<dbReference type="GO" id="GO:0048280">
    <property type="term" value="P:vesicle fusion with Golgi apparatus"/>
    <property type="evidence" value="ECO:0007669"/>
    <property type="project" value="TreeGrafter"/>
</dbReference>
<comment type="subcellular location">
    <subcellularLocation>
        <location evidence="1">Membrane</location>
        <topology evidence="1">Multi-pass membrane protein</topology>
    </subcellularLocation>
</comment>
<comment type="caution">
    <text evidence="7">The sequence shown here is derived from an EMBL/GenBank/DDBJ whole genome shotgun (WGS) entry which is preliminary data.</text>
</comment>
<evidence type="ECO:0000313" key="8">
    <source>
        <dbReference type="Proteomes" id="UP000051530"/>
    </source>
</evidence>
<dbReference type="InterPro" id="IPR045231">
    <property type="entry name" value="Yip1/4-like"/>
</dbReference>
<feature type="transmembrane region" description="Helical" evidence="6">
    <location>
        <begin position="235"/>
        <end position="252"/>
    </location>
</feature>
<organism evidence="7 8">
    <name type="scientific">Pseudoloma neurophilia</name>
    <dbReference type="NCBI Taxonomy" id="146866"/>
    <lineage>
        <taxon>Eukaryota</taxon>
        <taxon>Fungi</taxon>
        <taxon>Fungi incertae sedis</taxon>
        <taxon>Microsporidia</taxon>
        <taxon>Pseudoloma</taxon>
    </lineage>
</organism>
<proteinExistence type="inferred from homology"/>
<gene>
    <name evidence="7" type="ORF">M153_5908000453</name>
</gene>
<evidence type="ECO:0000313" key="7">
    <source>
        <dbReference type="EMBL" id="KRH92455.1"/>
    </source>
</evidence>
<evidence type="ECO:0000256" key="5">
    <source>
        <dbReference type="ARBA" id="ARBA00023136"/>
    </source>
</evidence>
<evidence type="ECO:0000256" key="3">
    <source>
        <dbReference type="ARBA" id="ARBA00022692"/>
    </source>
</evidence>
<keyword evidence="8" id="KW-1185">Reference proteome</keyword>
<comment type="similarity">
    <text evidence="2">Belongs to the YIP1 family.</text>
</comment>
<dbReference type="GO" id="GO:0016020">
    <property type="term" value="C:membrane"/>
    <property type="evidence" value="ECO:0007669"/>
    <property type="project" value="UniProtKB-SubCell"/>
</dbReference>
<dbReference type="Proteomes" id="UP000051530">
    <property type="component" value="Unassembled WGS sequence"/>
</dbReference>
<protein>
    <submittedName>
        <fullName evidence="7">Uncharacterized protein</fullName>
    </submittedName>
</protein>
<dbReference type="EMBL" id="LGUB01000918">
    <property type="protein sequence ID" value="KRH92455.1"/>
    <property type="molecule type" value="Genomic_DNA"/>
</dbReference>
<evidence type="ECO:0000256" key="2">
    <source>
        <dbReference type="ARBA" id="ARBA00010596"/>
    </source>
</evidence>
<dbReference type="GO" id="GO:0005802">
    <property type="term" value="C:trans-Golgi network"/>
    <property type="evidence" value="ECO:0007669"/>
    <property type="project" value="TreeGrafter"/>
</dbReference>
<dbReference type="AlphaFoldDB" id="A0A0R0M0C5"/>
<dbReference type="VEuPathDB" id="MicrosporidiaDB:M153_5908000453"/>
<name>A0A0R0M0C5_9MICR</name>
<feature type="transmembrane region" description="Helical" evidence="6">
    <location>
        <begin position="72"/>
        <end position="90"/>
    </location>
</feature>
<dbReference type="PANTHER" id="PTHR21236">
    <property type="entry name" value="GOLGI MEMBRANE PROTEIN YIP1"/>
    <property type="match status" value="1"/>
</dbReference>
<keyword evidence="3 6" id="KW-0812">Transmembrane</keyword>
<dbReference type="GO" id="GO:0006888">
    <property type="term" value="P:endoplasmic reticulum to Golgi vesicle-mediated transport"/>
    <property type="evidence" value="ECO:0007669"/>
    <property type="project" value="InterPro"/>
</dbReference>
<reference evidence="7 8" key="1">
    <citation type="submission" date="2015-07" db="EMBL/GenBank/DDBJ databases">
        <title>The genome of Pseudoloma neurophilia, a relevant intracellular parasite of the zebrafish.</title>
        <authorList>
            <person name="Ndikumana S."/>
            <person name="Pelin A."/>
            <person name="Sanders J."/>
            <person name="Corradi N."/>
        </authorList>
    </citation>
    <scope>NUCLEOTIDE SEQUENCE [LARGE SCALE GENOMIC DNA]</scope>
    <source>
        <strain evidence="7 8">MK1</strain>
    </source>
</reference>
<feature type="transmembrane region" description="Helical" evidence="6">
    <location>
        <begin position="211"/>
        <end position="229"/>
    </location>
</feature>
<keyword evidence="4 6" id="KW-1133">Transmembrane helix</keyword>
<keyword evidence="5 6" id="KW-0472">Membrane</keyword>
<evidence type="ECO:0000256" key="1">
    <source>
        <dbReference type="ARBA" id="ARBA00004141"/>
    </source>
</evidence>
<dbReference type="PANTHER" id="PTHR21236:SF2">
    <property type="entry name" value="PROTEIN YIPF"/>
    <property type="match status" value="1"/>
</dbReference>
<sequence>MSDLDFKAAFLGYEEGDLPLLEELGINFKVIKQQIMSIYFLRKTMKIDNFSNYSSQLYENDTVNQNVIENDLTGPLIFLIVLCLALLLQGKVLFGCVYFLSIGLAVITQIMISCMNYTDETFFDNKKENKPNNHLNLQNNMSNESDTNHQTSYSFEKGSTYDNSVKSQKDNMTFSNEPLSFLQITSVLGYSLLPVVIFAFLNVIFSRFHNFMLFLGFFSAFLSAVVSNRKLNGGWLIYTLWITYMAYVVLTLY</sequence>
<evidence type="ECO:0000256" key="4">
    <source>
        <dbReference type="ARBA" id="ARBA00022989"/>
    </source>
</evidence>